<dbReference type="InterPro" id="IPR013783">
    <property type="entry name" value="Ig-like_fold"/>
</dbReference>
<keyword evidence="4" id="KW-1185">Reference proteome</keyword>
<dbReference type="Proteomes" id="UP000799428">
    <property type="component" value="Unassembled WGS sequence"/>
</dbReference>
<feature type="domain" description="Cellulose-binding Sde182 nucleoside hydrolase-like" evidence="1">
    <location>
        <begin position="36"/>
        <end position="302"/>
    </location>
</feature>
<accession>A0A6G1K019</accession>
<proteinExistence type="predicted"/>
<sequence length="509" mass="55654">MITISIFVSIAYVFIFISRLSTALECESWARDKTDRIFVLTDIANEPDDTMSLIRLLTHSDMYQVEGLVAVTSFWLPNATFPERIQTLVDAYGAVYDNLQSHSNNTFPTAEYLTSKVSTGPTTYGKQALLNLQKGGNLTVGAQLLIDAVDASDEPLYVQGWGGINTLATALWSVNRTRSADDLRAFTSKIRVYTISDQDDTGPWIRYNFPDMRYVATRAGMSQYSTAAWTGISNKGADPGGPNSEVISQDWLTANIQLGPLGALYPDVLYIMEGDTPSLLFNMQNGLGNAEYPSWGGWGGRYSPIEAGTYAQYGDAADAVLGLNGKSYDTNHATIWRWREEFQHEFAARMQWTLAPNDPSSNAPSSNTTHPPVVVVNDSCSSEALELNVNVGDSIVLDASASWSPDAGATLNFTWFQYIEPSSVSTGAVPKLNITQVSGSEGSAVEFKIPPPIAGFCVPDEEATQFGSYGEAQKCLTLHVVVAVHDTARKNAMTRYRRVLLKLRPYAGM</sequence>
<protein>
    <submittedName>
        <fullName evidence="3">DUF1593-domain-containing protein</fullName>
    </submittedName>
</protein>
<evidence type="ECO:0000313" key="3">
    <source>
        <dbReference type="EMBL" id="KAF2706206.1"/>
    </source>
</evidence>
<evidence type="ECO:0000313" key="4">
    <source>
        <dbReference type="Proteomes" id="UP000799428"/>
    </source>
</evidence>
<dbReference type="InterPro" id="IPR036452">
    <property type="entry name" value="Ribo_hydro-like"/>
</dbReference>
<dbReference type="Pfam" id="PF21027">
    <property type="entry name" value="Sde0182_C"/>
    <property type="match status" value="1"/>
</dbReference>
<dbReference type="Gene3D" id="3.90.245.10">
    <property type="entry name" value="Ribonucleoside hydrolase-like"/>
    <property type="match status" value="1"/>
</dbReference>
<organism evidence="3 4">
    <name type="scientific">Pleomassaria siparia CBS 279.74</name>
    <dbReference type="NCBI Taxonomy" id="1314801"/>
    <lineage>
        <taxon>Eukaryota</taxon>
        <taxon>Fungi</taxon>
        <taxon>Dikarya</taxon>
        <taxon>Ascomycota</taxon>
        <taxon>Pezizomycotina</taxon>
        <taxon>Dothideomycetes</taxon>
        <taxon>Pleosporomycetidae</taxon>
        <taxon>Pleosporales</taxon>
        <taxon>Pleomassariaceae</taxon>
        <taxon>Pleomassaria</taxon>
    </lineage>
</organism>
<evidence type="ECO:0000259" key="1">
    <source>
        <dbReference type="Pfam" id="PF07632"/>
    </source>
</evidence>
<reference evidence="3" key="1">
    <citation type="journal article" date="2020" name="Stud. Mycol.">
        <title>101 Dothideomycetes genomes: a test case for predicting lifestyles and emergence of pathogens.</title>
        <authorList>
            <person name="Haridas S."/>
            <person name="Albert R."/>
            <person name="Binder M."/>
            <person name="Bloem J."/>
            <person name="Labutti K."/>
            <person name="Salamov A."/>
            <person name="Andreopoulos B."/>
            <person name="Baker S."/>
            <person name="Barry K."/>
            <person name="Bills G."/>
            <person name="Bluhm B."/>
            <person name="Cannon C."/>
            <person name="Castanera R."/>
            <person name="Culley D."/>
            <person name="Daum C."/>
            <person name="Ezra D."/>
            <person name="Gonzalez J."/>
            <person name="Henrissat B."/>
            <person name="Kuo A."/>
            <person name="Liang C."/>
            <person name="Lipzen A."/>
            <person name="Lutzoni F."/>
            <person name="Magnuson J."/>
            <person name="Mondo S."/>
            <person name="Nolan M."/>
            <person name="Ohm R."/>
            <person name="Pangilinan J."/>
            <person name="Park H.-J."/>
            <person name="Ramirez L."/>
            <person name="Alfaro M."/>
            <person name="Sun H."/>
            <person name="Tritt A."/>
            <person name="Yoshinaga Y."/>
            <person name="Zwiers L.-H."/>
            <person name="Turgeon B."/>
            <person name="Goodwin S."/>
            <person name="Spatafora J."/>
            <person name="Crous P."/>
            <person name="Grigoriev I."/>
        </authorList>
    </citation>
    <scope>NUCLEOTIDE SEQUENCE</scope>
    <source>
        <strain evidence="3">CBS 279.74</strain>
    </source>
</reference>
<feature type="domain" description="Cellulose-binding Sde182 C-terminal" evidence="2">
    <location>
        <begin position="395"/>
        <end position="502"/>
    </location>
</feature>
<name>A0A6G1K019_9PLEO</name>
<dbReference type="InterPro" id="IPR048527">
    <property type="entry name" value="Sde182_C"/>
</dbReference>
<dbReference type="GO" id="GO:0016799">
    <property type="term" value="F:hydrolase activity, hydrolyzing N-glycosyl compounds"/>
    <property type="evidence" value="ECO:0007669"/>
    <property type="project" value="InterPro"/>
</dbReference>
<dbReference type="OrthoDB" id="3592035at2759"/>
<dbReference type="AlphaFoldDB" id="A0A6G1K019"/>
<dbReference type="Pfam" id="PF07632">
    <property type="entry name" value="Sde182_NH-like"/>
    <property type="match status" value="1"/>
</dbReference>
<evidence type="ECO:0000259" key="2">
    <source>
        <dbReference type="Pfam" id="PF21027"/>
    </source>
</evidence>
<dbReference type="SUPFAM" id="SSF53590">
    <property type="entry name" value="Nucleoside hydrolase"/>
    <property type="match status" value="1"/>
</dbReference>
<gene>
    <name evidence="3" type="ORF">K504DRAFT_386124</name>
</gene>
<dbReference type="EMBL" id="MU005776">
    <property type="protein sequence ID" value="KAF2706206.1"/>
    <property type="molecule type" value="Genomic_DNA"/>
</dbReference>
<dbReference type="Gene3D" id="2.60.40.10">
    <property type="entry name" value="Immunoglobulins"/>
    <property type="match status" value="1"/>
</dbReference>
<dbReference type="InterPro" id="IPR011483">
    <property type="entry name" value="Sde182_NH-like"/>
</dbReference>